<protein>
    <submittedName>
        <fullName evidence="2">Uncharacterized protein</fullName>
    </submittedName>
</protein>
<name>A0A6B1F5T8_9SYNE</name>
<gene>
    <name evidence="2" type="ORF">F4162_00520</name>
</gene>
<organism evidence="2">
    <name type="scientific">Synechococcus sp. SB0676_bin_10</name>
    <dbReference type="NCBI Taxonomy" id="2604869"/>
    <lineage>
        <taxon>Bacteria</taxon>
        <taxon>Bacillati</taxon>
        <taxon>Cyanobacteriota</taxon>
        <taxon>Cyanophyceae</taxon>
        <taxon>Synechococcales</taxon>
        <taxon>Synechococcaceae</taxon>
        <taxon>Synechococcus</taxon>
    </lineage>
</organism>
<comment type="caution">
    <text evidence="2">The sequence shown here is derived from an EMBL/GenBank/DDBJ whole genome shotgun (WGS) entry which is preliminary data.</text>
</comment>
<reference evidence="2" key="1">
    <citation type="submission" date="2019-09" db="EMBL/GenBank/DDBJ databases">
        <title>Characterisation of the sponge microbiome using genome-centric metagenomics.</title>
        <authorList>
            <person name="Engelberts J.P."/>
            <person name="Robbins S.J."/>
            <person name="De Goeij J.M."/>
            <person name="Aranda M."/>
            <person name="Bell S.C."/>
            <person name="Webster N.S."/>
        </authorList>
    </citation>
    <scope>NUCLEOTIDE SEQUENCE</scope>
    <source>
        <strain evidence="2">SB0676_bin_10</strain>
    </source>
</reference>
<sequence length="106" mass="11650">MEAVQQAVSQLQPSPLGLEDLDERPELLPPGCGARRIGRDSAWTQPGLRREVRVTCDPAYYDHHSESCELWAPGSPLFRLQRAMALVGSDEGNSCSRQDFLQALGG</sequence>
<evidence type="ECO:0000313" key="2">
    <source>
        <dbReference type="EMBL" id="MYG37527.1"/>
    </source>
</evidence>
<proteinExistence type="predicted"/>
<dbReference type="EMBL" id="VYDO01000021">
    <property type="protein sequence ID" value="MYG37527.1"/>
    <property type="molecule type" value="Genomic_DNA"/>
</dbReference>
<feature type="compositionally biased region" description="Polar residues" evidence="1">
    <location>
        <begin position="1"/>
        <end position="13"/>
    </location>
</feature>
<accession>A0A6B1F5T8</accession>
<feature type="region of interest" description="Disordered" evidence="1">
    <location>
        <begin position="1"/>
        <end position="39"/>
    </location>
</feature>
<evidence type="ECO:0000256" key="1">
    <source>
        <dbReference type="SAM" id="MobiDB-lite"/>
    </source>
</evidence>
<dbReference type="AlphaFoldDB" id="A0A6B1F5T8"/>